<dbReference type="EMBL" id="KN823092">
    <property type="protein sequence ID" value="KIO23130.1"/>
    <property type="molecule type" value="Genomic_DNA"/>
</dbReference>
<evidence type="ECO:0000313" key="7">
    <source>
        <dbReference type="EMBL" id="KIO23130.1"/>
    </source>
</evidence>
<name>A0A0C3Q394_9AGAM</name>
<comment type="cofactor">
    <cofactor evidence="1 6">
        <name>Mg(2+)</name>
        <dbReference type="ChEBI" id="CHEBI:18420"/>
    </cofactor>
</comment>
<evidence type="ECO:0000256" key="1">
    <source>
        <dbReference type="ARBA" id="ARBA00001946"/>
    </source>
</evidence>
<dbReference type="Proteomes" id="UP000054248">
    <property type="component" value="Unassembled WGS sequence"/>
</dbReference>
<evidence type="ECO:0000256" key="4">
    <source>
        <dbReference type="ARBA" id="ARBA00022842"/>
    </source>
</evidence>
<organism evidence="7 8">
    <name type="scientific">Tulasnella calospora MUT 4182</name>
    <dbReference type="NCBI Taxonomy" id="1051891"/>
    <lineage>
        <taxon>Eukaryota</taxon>
        <taxon>Fungi</taxon>
        <taxon>Dikarya</taxon>
        <taxon>Basidiomycota</taxon>
        <taxon>Agaricomycotina</taxon>
        <taxon>Agaricomycetes</taxon>
        <taxon>Cantharellales</taxon>
        <taxon>Tulasnellaceae</taxon>
        <taxon>Tulasnella</taxon>
    </lineage>
</organism>
<dbReference type="InterPro" id="IPR008949">
    <property type="entry name" value="Isoprenoid_synthase_dom_sf"/>
</dbReference>
<keyword evidence="8" id="KW-1185">Reference proteome</keyword>
<dbReference type="GO" id="GO:0010333">
    <property type="term" value="F:terpene synthase activity"/>
    <property type="evidence" value="ECO:0007669"/>
    <property type="project" value="InterPro"/>
</dbReference>
<protein>
    <recommendedName>
        <fullName evidence="6">Terpene synthase</fullName>
        <ecNumber evidence="6">4.2.3.-</ecNumber>
    </recommendedName>
</protein>
<evidence type="ECO:0000256" key="2">
    <source>
        <dbReference type="ARBA" id="ARBA00006333"/>
    </source>
</evidence>
<dbReference type="HOGENOM" id="CLU_042538_2_1_1"/>
<dbReference type="SFLD" id="SFLDG01020">
    <property type="entry name" value="Terpene_Cyclase_Like_2"/>
    <property type="match status" value="1"/>
</dbReference>
<evidence type="ECO:0000256" key="5">
    <source>
        <dbReference type="ARBA" id="ARBA00023239"/>
    </source>
</evidence>
<dbReference type="GO" id="GO:0046872">
    <property type="term" value="F:metal ion binding"/>
    <property type="evidence" value="ECO:0007669"/>
    <property type="project" value="UniProtKB-KW"/>
</dbReference>
<sequence length="360" mass="40718">MSSQLADSTDPTPRYFTIPDFVTMCPFTLRINPHYVPHAKLSYDWLDSFGVHPNTKHRNAFQAMDFGLLTAMCYPDADEARFRVLCDYINALFAFDDLTDEGSLRKDGDGTRKASDIVMNALYSPSTYSNSFKVGNVFASFWGRALELDVSPGTQRRFLDSTDLYVCAVHEQVVNRAESKMLGIDEFIDLRRDTGALKARMCFAMGEFGMKLNIPDEVLAHPSIKIMENCANDVVVLSNDVYSYNIEQAQGDTMNIIETSMRDRGLDLQRAIDFAGQYVKERINLFVETKATLPSWGDKIDADVQAYLRVCEDWMIGGIHWSLGSTRYFGSRAEEVRDSLRVELLPKQDPRGQVEIPGLE</sequence>
<dbReference type="AlphaFoldDB" id="A0A0C3Q394"/>
<keyword evidence="3 6" id="KW-0479">Metal-binding</keyword>
<proteinExistence type="inferred from homology"/>
<dbReference type="SUPFAM" id="SSF48576">
    <property type="entry name" value="Terpenoid synthases"/>
    <property type="match status" value="1"/>
</dbReference>
<dbReference type="STRING" id="1051891.A0A0C3Q394"/>
<evidence type="ECO:0000313" key="8">
    <source>
        <dbReference type="Proteomes" id="UP000054248"/>
    </source>
</evidence>
<evidence type="ECO:0000256" key="3">
    <source>
        <dbReference type="ARBA" id="ARBA00022723"/>
    </source>
</evidence>
<dbReference type="PANTHER" id="PTHR35201">
    <property type="entry name" value="TERPENE SYNTHASE"/>
    <property type="match status" value="1"/>
</dbReference>
<dbReference type="GO" id="GO:0008299">
    <property type="term" value="P:isoprenoid biosynthetic process"/>
    <property type="evidence" value="ECO:0007669"/>
    <property type="project" value="UniProtKB-ARBA"/>
</dbReference>
<dbReference type="InterPro" id="IPR034686">
    <property type="entry name" value="Terpene_cyclase-like_2"/>
</dbReference>
<dbReference type="PANTHER" id="PTHR35201:SF4">
    <property type="entry name" value="BETA-PINACENE SYNTHASE-RELATED"/>
    <property type="match status" value="1"/>
</dbReference>
<dbReference type="OrthoDB" id="2861623at2759"/>
<accession>A0A0C3Q394</accession>
<keyword evidence="5 6" id="KW-0456">Lyase</keyword>
<dbReference type="SFLD" id="SFLDS00005">
    <property type="entry name" value="Isoprenoid_Synthase_Type_I"/>
    <property type="match status" value="1"/>
</dbReference>
<dbReference type="Pfam" id="PF19086">
    <property type="entry name" value="Terpene_syn_C_2"/>
    <property type="match status" value="1"/>
</dbReference>
<gene>
    <name evidence="7" type="ORF">M407DRAFT_78466</name>
</gene>
<comment type="similarity">
    <text evidence="2 6">Belongs to the terpene synthase family.</text>
</comment>
<dbReference type="Gene3D" id="1.10.600.10">
    <property type="entry name" value="Farnesyl Diphosphate Synthase"/>
    <property type="match status" value="1"/>
</dbReference>
<reference evidence="8" key="2">
    <citation type="submission" date="2015-01" db="EMBL/GenBank/DDBJ databases">
        <title>Evolutionary Origins and Diversification of the Mycorrhizal Mutualists.</title>
        <authorList>
            <consortium name="DOE Joint Genome Institute"/>
            <consortium name="Mycorrhizal Genomics Consortium"/>
            <person name="Kohler A."/>
            <person name="Kuo A."/>
            <person name="Nagy L.G."/>
            <person name="Floudas D."/>
            <person name="Copeland A."/>
            <person name="Barry K.W."/>
            <person name="Cichocki N."/>
            <person name="Veneault-Fourrey C."/>
            <person name="LaButti K."/>
            <person name="Lindquist E.A."/>
            <person name="Lipzen A."/>
            <person name="Lundell T."/>
            <person name="Morin E."/>
            <person name="Murat C."/>
            <person name="Riley R."/>
            <person name="Ohm R."/>
            <person name="Sun H."/>
            <person name="Tunlid A."/>
            <person name="Henrissat B."/>
            <person name="Grigoriev I.V."/>
            <person name="Hibbett D.S."/>
            <person name="Martin F."/>
        </authorList>
    </citation>
    <scope>NUCLEOTIDE SEQUENCE [LARGE SCALE GENOMIC DNA]</scope>
    <source>
        <strain evidence="8">MUT 4182</strain>
    </source>
</reference>
<reference evidence="7 8" key="1">
    <citation type="submission" date="2014-04" db="EMBL/GenBank/DDBJ databases">
        <authorList>
            <consortium name="DOE Joint Genome Institute"/>
            <person name="Kuo A."/>
            <person name="Girlanda M."/>
            <person name="Perotto S."/>
            <person name="Kohler A."/>
            <person name="Nagy L.G."/>
            <person name="Floudas D."/>
            <person name="Copeland A."/>
            <person name="Barry K.W."/>
            <person name="Cichocki N."/>
            <person name="Veneault-Fourrey C."/>
            <person name="LaButti K."/>
            <person name="Lindquist E.A."/>
            <person name="Lipzen A."/>
            <person name="Lundell T."/>
            <person name="Morin E."/>
            <person name="Murat C."/>
            <person name="Sun H."/>
            <person name="Tunlid A."/>
            <person name="Henrissat B."/>
            <person name="Grigoriev I.V."/>
            <person name="Hibbett D.S."/>
            <person name="Martin F."/>
            <person name="Nordberg H.P."/>
            <person name="Cantor M.N."/>
            <person name="Hua S.X."/>
        </authorList>
    </citation>
    <scope>NUCLEOTIDE SEQUENCE [LARGE SCALE GENOMIC DNA]</scope>
    <source>
        <strain evidence="7 8">MUT 4182</strain>
    </source>
</reference>
<dbReference type="EC" id="4.2.3.-" evidence="6"/>
<keyword evidence="4 6" id="KW-0460">Magnesium</keyword>
<evidence type="ECO:0000256" key="6">
    <source>
        <dbReference type="RuleBase" id="RU366034"/>
    </source>
</evidence>